<comment type="caution">
    <text evidence="1">The sequence shown here is derived from an EMBL/GenBank/DDBJ whole genome shotgun (WGS) entry which is preliminary data.</text>
</comment>
<keyword evidence="2" id="KW-1185">Reference proteome</keyword>
<proteinExistence type="predicted"/>
<organism evidence="1 2">
    <name type="scientific">Qipengyuania gaetbuli</name>
    <dbReference type="NCBI Taxonomy" id="266952"/>
    <lineage>
        <taxon>Bacteria</taxon>
        <taxon>Pseudomonadati</taxon>
        <taxon>Pseudomonadota</taxon>
        <taxon>Alphaproteobacteria</taxon>
        <taxon>Sphingomonadales</taxon>
        <taxon>Erythrobacteraceae</taxon>
        <taxon>Qipengyuania</taxon>
    </lineage>
</organism>
<accession>A0A844XY54</accession>
<gene>
    <name evidence="1" type="ORF">GRI42_02265</name>
</gene>
<evidence type="ECO:0000313" key="2">
    <source>
        <dbReference type="Proteomes" id="UP000444185"/>
    </source>
</evidence>
<name>A0A844XY54_9SPHN</name>
<dbReference type="AlphaFoldDB" id="A0A844XY54"/>
<reference evidence="1 2" key="1">
    <citation type="submission" date="2019-12" db="EMBL/GenBank/DDBJ databases">
        <title>Genomic-based taxomic classification of the family Erythrobacteraceae.</title>
        <authorList>
            <person name="Xu L."/>
        </authorList>
    </citation>
    <scope>NUCLEOTIDE SEQUENCE [LARGE SCALE GENOMIC DNA]</scope>
    <source>
        <strain evidence="1 2">DSM 16225</strain>
    </source>
</reference>
<sequence length="104" mass="10889">MLEGEHEALTRKAIDKALEGDVTALRLCLDRIAPARRDAPVSFVLPPIASAEDAVKASSAILAAVAAGEVTPDEGARVMSLLTAHKALVETCDLETRIAALEAK</sequence>
<dbReference type="Proteomes" id="UP000444185">
    <property type="component" value="Unassembled WGS sequence"/>
</dbReference>
<dbReference type="OrthoDB" id="2086138at2"/>
<protein>
    <submittedName>
        <fullName evidence="1">Uncharacterized protein</fullName>
    </submittedName>
</protein>
<dbReference type="EMBL" id="WTYF01000003">
    <property type="protein sequence ID" value="MXO50127.1"/>
    <property type="molecule type" value="Genomic_DNA"/>
</dbReference>
<evidence type="ECO:0000313" key="1">
    <source>
        <dbReference type="EMBL" id="MXO50127.1"/>
    </source>
</evidence>